<evidence type="ECO:0000256" key="6">
    <source>
        <dbReference type="ARBA" id="ARBA00023136"/>
    </source>
</evidence>
<dbReference type="OrthoDB" id="6196803at2"/>
<organism evidence="10 11">
    <name type="scientific">Buchnera aphidicola subsp. Melaphis rhois</name>
    <dbReference type="NCBI Taxonomy" id="118103"/>
    <lineage>
        <taxon>Bacteria</taxon>
        <taxon>Pseudomonadati</taxon>
        <taxon>Pseudomonadota</taxon>
        <taxon>Gammaproteobacteria</taxon>
        <taxon>Enterobacterales</taxon>
        <taxon>Erwiniaceae</taxon>
        <taxon>Buchnera</taxon>
    </lineage>
</organism>
<evidence type="ECO:0000256" key="1">
    <source>
        <dbReference type="ARBA" id="ARBA00004401"/>
    </source>
</evidence>
<evidence type="ECO:0000256" key="9">
    <source>
        <dbReference type="SAM" id="Phobius"/>
    </source>
</evidence>
<accession>A0A4D6YAX8</accession>
<dbReference type="AlphaFoldDB" id="A0A4D6YAX8"/>
<keyword evidence="4 9" id="KW-0812">Transmembrane</keyword>
<dbReference type="NCBIfam" id="TIGR02209">
    <property type="entry name" value="ftsL_broad"/>
    <property type="match status" value="1"/>
</dbReference>
<comment type="subcellular location">
    <subcellularLocation>
        <location evidence="1">Cell membrane</location>
        <topology evidence="1">Single-pass type II membrane protein</topology>
    </subcellularLocation>
</comment>
<keyword evidence="6 9" id="KW-0472">Membrane</keyword>
<gene>
    <name evidence="10" type="primary">ftsL</name>
    <name evidence="10" type="ORF">D9V73_01050</name>
</gene>
<keyword evidence="3 10" id="KW-0132">Cell division</keyword>
<dbReference type="EMBL" id="CP033004">
    <property type="protein sequence ID" value="QCI23238.1"/>
    <property type="molecule type" value="Genomic_DNA"/>
</dbReference>
<dbReference type="PANTHER" id="PTHR37479:SF1">
    <property type="entry name" value="CELL DIVISION PROTEIN FTSL"/>
    <property type="match status" value="1"/>
</dbReference>
<evidence type="ECO:0000256" key="5">
    <source>
        <dbReference type="ARBA" id="ARBA00022989"/>
    </source>
</evidence>
<keyword evidence="2" id="KW-1003">Cell membrane</keyword>
<proteinExistence type="predicted"/>
<dbReference type="GO" id="GO:0043093">
    <property type="term" value="P:FtsZ-dependent cytokinesis"/>
    <property type="evidence" value="ECO:0007669"/>
    <property type="project" value="TreeGrafter"/>
</dbReference>
<dbReference type="Proteomes" id="UP000298566">
    <property type="component" value="Chromosome"/>
</dbReference>
<dbReference type="RefSeq" id="WP_158336439.1">
    <property type="nucleotide sequence ID" value="NZ_CP033004.1"/>
</dbReference>
<sequence length="109" mass="13009">MNNNYYHLPKIILNDLIKFYKYILILLLIITISSILLITIIQKTRLLISREERLNIIKNKIESEWNTLIIERSLLTSHSRVEQNAIKKLNMTYVDPFKEKIIIQSEPKK</sequence>
<dbReference type="Pfam" id="PF04999">
    <property type="entry name" value="FtsL"/>
    <property type="match status" value="1"/>
</dbReference>
<protein>
    <recommendedName>
        <fullName evidence="8">Cell division protein FtsL</fullName>
    </recommendedName>
</protein>
<evidence type="ECO:0000256" key="4">
    <source>
        <dbReference type="ARBA" id="ARBA00022692"/>
    </source>
</evidence>
<dbReference type="InterPro" id="IPR011922">
    <property type="entry name" value="Cell_div_FtsL"/>
</dbReference>
<evidence type="ECO:0000313" key="11">
    <source>
        <dbReference type="Proteomes" id="UP000298566"/>
    </source>
</evidence>
<evidence type="ECO:0000313" key="10">
    <source>
        <dbReference type="EMBL" id="QCI23238.1"/>
    </source>
</evidence>
<keyword evidence="5 9" id="KW-1133">Transmembrane helix</keyword>
<evidence type="ECO:0000256" key="2">
    <source>
        <dbReference type="ARBA" id="ARBA00022475"/>
    </source>
</evidence>
<reference evidence="10 11" key="1">
    <citation type="submission" date="2018-10" db="EMBL/GenBank/DDBJ databases">
        <title>Comparative functional genomics of the obligate endosymbiont Buchnera aphidicola.</title>
        <authorList>
            <person name="Chong R.A."/>
        </authorList>
    </citation>
    <scope>NUCLEOTIDE SEQUENCE [LARGE SCALE GENOMIC DNA]</scope>
    <source>
        <strain evidence="10 11">Mrh</strain>
    </source>
</reference>
<evidence type="ECO:0000256" key="8">
    <source>
        <dbReference type="NCBIfam" id="TIGR02209"/>
    </source>
</evidence>
<feature type="transmembrane region" description="Helical" evidence="9">
    <location>
        <begin position="20"/>
        <end position="41"/>
    </location>
</feature>
<name>A0A4D6YAX8_BUCMH</name>
<evidence type="ECO:0000256" key="7">
    <source>
        <dbReference type="ARBA" id="ARBA00023306"/>
    </source>
</evidence>
<dbReference type="PANTHER" id="PTHR37479">
    <property type="entry name" value="CELL DIVISION PROTEIN FTSL"/>
    <property type="match status" value="1"/>
</dbReference>
<keyword evidence="7" id="KW-0131">Cell cycle</keyword>
<dbReference type="GO" id="GO:0032153">
    <property type="term" value="C:cell division site"/>
    <property type="evidence" value="ECO:0007669"/>
    <property type="project" value="TreeGrafter"/>
</dbReference>
<evidence type="ECO:0000256" key="3">
    <source>
        <dbReference type="ARBA" id="ARBA00022618"/>
    </source>
</evidence>
<dbReference type="GO" id="GO:0005886">
    <property type="term" value="C:plasma membrane"/>
    <property type="evidence" value="ECO:0007669"/>
    <property type="project" value="UniProtKB-SubCell"/>
</dbReference>